<reference evidence="1 2" key="1">
    <citation type="submission" date="2021-06" db="EMBL/GenBank/DDBJ databases">
        <title>Caerostris darwini draft genome.</title>
        <authorList>
            <person name="Kono N."/>
            <person name="Arakawa K."/>
        </authorList>
    </citation>
    <scope>NUCLEOTIDE SEQUENCE [LARGE SCALE GENOMIC DNA]</scope>
</reference>
<gene>
    <name evidence="1" type="primary">HNAJ_LOCUS11396</name>
    <name evidence="1" type="ORF">CDAR_265761</name>
</gene>
<evidence type="ECO:0000313" key="1">
    <source>
        <dbReference type="EMBL" id="GIY66117.1"/>
    </source>
</evidence>
<organism evidence="1 2">
    <name type="scientific">Caerostris darwini</name>
    <dbReference type="NCBI Taxonomy" id="1538125"/>
    <lineage>
        <taxon>Eukaryota</taxon>
        <taxon>Metazoa</taxon>
        <taxon>Ecdysozoa</taxon>
        <taxon>Arthropoda</taxon>
        <taxon>Chelicerata</taxon>
        <taxon>Arachnida</taxon>
        <taxon>Araneae</taxon>
        <taxon>Araneomorphae</taxon>
        <taxon>Entelegynae</taxon>
        <taxon>Araneoidea</taxon>
        <taxon>Araneidae</taxon>
        <taxon>Caerostris</taxon>
    </lineage>
</organism>
<protein>
    <recommendedName>
        <fullName evidence="3">Reverse transcriptase domain-containing protein</fullName>
    </recommendedName>
</protein>
<dbReference type="AlphaFoldDB" id="A0AAV4V7N7"/>
<dbReference type="Proteomes" id="UP001054837">
    <property type="component" value="Unassembled WGS sequence"/>
</dbReference>
<name>A0AAV4V7N7_9ARAC</name>
<dbReference type="InterPro" id="IPR052560">
    <property type="entry name" value="RdDP_mobile_element"/>
</dbReference>
<comment type="caution">
    <text evidence="1">The sequence shown here is derived from an EMBL/GenBank/DDBJ whole genome shotgun (WGS) entry which is preliminary data.</text>
</comment>
<evidence type="ECO:0008006" key="3">
    <source>
        <dbReference type="Google" id="ProtNLM"/>
    </source>
</evidence>
<dbReference type="EMBL" id="BPLQ01012539">
    <property type="protein sequence ID" value="GIY66117.1"/>
    <property type="molecule type" value="Genomic_DNA"/>
</dbReference>
<dbReference type="PANTHER" id="PTHR36688">
    <property type="entry name" value="ENDO/EXONUCLEASE/PHOSPHATASE DOMAIN-CONTAINING PROTEIN"/>
    <property type="match status" value="1"/>
</dbReference>
<keyword evidence="2" id="KW-1185">Reference proteome</keyword>
<proteinExistence type="predicted"/>
<sequence>MTLLVQSNQGVIQLSVSKHASLQERRTYSPSYLMHLGSITFDSILRLLNKIWSSEYLLSYWYKYTVLQIYKKDKVPGEVQSYRRISLTSNFCKILRIIISRLNWSLETRGIYEEEQAGFRRFKFTQHPVALLSHFIKDTLDNKHILSAVFVDFISVYDLARKEIRRNSETI</sequence>
<dbReference type="PANTHER" id="PTHR36688:SF1">
    <property type="entry name" value="ENDONUCLEASE_EXONUCLEASE_PHOSPHATASE DOMAIN-CONTAINING PROTEIN"/>
    <property type="match status" value="1"/>
</dbReference>
<evidence type="ECO:0000313" key="2">
    <source>
        <dbReference type="Proteomes" id="UP001054837"/>
    </source>
</evidence>
<accession>A0AAV4V7N7</accession>